<evidence type="ECO:0000259" key="1">
    <source>
        <dbReference type="PROSITE" id="PS51340"/>
    </source>
</evidence>
<dbReference type="EMBL" id="KL142367">
    <property type="protein sequence ID" value="KDR85572.1"/>
    <property type="molecule type" value="Genomic_DNA"/>
</dbReference>
<feature type="domain" description="MOSC" evidence="1">
    <location>
        <begin position="122"/>
        <end position="320"/>
    </location>
</feature>
<evidence type="ECO:0000313" key="2">
    <source>
        <dbReference type="EMBL" id="KDR85572.1"/>
    </source>
</evidence>
<proteinExistence type="predicted"/>
<dbReference type="GO" id="GO:0030151">
    <property type="term" value="F:molybdenum ion binding"/>
    <property type="evidence" value="ECO:0007669"/>
    <property type="project" value="InterPro"/>
</dbReference>
<name>A0A067TTC8_GALM3</name>
<dbReference type="InterPro" id="IPR011037">
    <property type="entry name" value="Pyrv_Knase-like_insert_dom_sf"/>
</dbReference>
<organism evidence="2 3">
    <name type="scientific">Galerina marginata (strain CBS 339.88)</name>
    <dbReference type="NCBI Taxonomy" id="685588"/>
    <lineage>
        <taxon>Eukaryota</taxon>
        <taxon>Fungi</taxon>
        <taxon>Dikarya</taxon>
        <taxon>Basidiomycota</taxon>
        <taxon>Agaricomycotina</taxon>
        <taxon>Agaricomycetes</taxon>
        <taxon>Agaricomycetidae</taxon>
        <taxon>Agaricales</taxon>
        <taxon>Agaricineae</taxon>
        <taxon>Strophariaceae</taxon>
        <taxon>Galerina</taxon>
    </lineage>
</organism>
<gene>
    <name evidence="2" type="ORF">GALMADRAFT_53602</name>
</gene>
<dbReference type="OrthoDB" id="17255at2759"/>
<dbReference type="GO" id="GO:0003824">
    <property type="term" value="F:catalytic activity"/>
    <property type="evidence" value="ECO:0007669"/>
    <property type="project" value="InterPro"/>
</dbReference>
<dbReference type="AlphaFoldDB" id="A0A067TTC8"/>
<protein>
    <recommendedName>
        <fullName evidence="1">MOSC domain-containing protein</fullName>
    </recommendedName>
</protein>
<dbReference type="PANTHER" id="PTHR14237">
    <property type="entry name" value="MOLYBDOPTERIN COFACTOR SULFURASE MOSC"/>
    <property type="match status" value="1"/>
</dbReference>
<dbReference type="InterPro" id="IPR005303">
    <property type="entry name" value="MOCOS_middle"/>
</dbReference>
<dbReference type="HOGENOM" id="CLU_028286_1_0_1"/>
<dbReference type="PROSITE" id="PS51340">
    <property type="entry name" value="MOSC"/>
    <property type="match status" value="1"/>
</dbReference>
<keyword evidence="3" id="KW-1185">Reference proteome</keyword>
<dbReference type="SUPFAM" id="SSF50800">
    <property type="entry name" value="PK beta-barrel domain-like"/>
    <property type="match status" value="1"/>
</dbReference>
<dbReference type="GO" id="GO:0030170">
    <property type="term" value="F:pyridoxal phosphate binding"/>
    <property type="evidence" value="ECO:0007669"/>
    <property type="project" value="InterPro"/>
</dbReference>
<dbReference type="Proteomes" id="UP000027222">
    <property type="component" value="Unassembled WGS sequence"/>
</dbReference>
<reference evidence="3" key="1">
    <citation type="journal article" date="2014" name="Proc. Natl. Acad. Sci. U.S.A.">
        <title>Extensive sampling of basidiomycete genomes demonstrates inadequacy of the white-rot/brown-rot paradigm for wood decay fungi.</title>
        <authorList>
            <person name="Riley R."/>
            <person name="Salamov A.A."/>
            <person name="Brown D.W."/>
            <person name="Nagy L.G."/>
            <person name="Floudas D."/>
            <person name="Held B.W."/>
            <person name="Levasseur A."/>
            <person name="Lombard V."/>
            <person name="Morin E."/>
            <person name="Otillar R."/>
            <person name="Lindquist E.A."/>
            <person name="Sun H."/>
            <person name="LaButti K.M."/>
            <person name="Schmutz J."/>
            <person name="Jabbour D."/>
            <person name="Luo H."/>
            <person name="Baker S.E."/>
            <person name="Pisabarro A.G."/>
            <person name="Walton J.D."/>
            <person name="Blanchette R.A."/>
            <person name="Henrissat B."/>
            <person name="Martin F."/>
            <person name="Cullen D."/>
            <person name="Hibbett D.S."/>
            <person name="Grigoriev I.V."/>
        </authorList>
    </citation>
    <scope>NUCLEOTIDE SEQUENCE [LARGE SCALE GENOMIC DNA]</scope>
    <source>
        <strain evidence="3">CBS 339.88</strain>
    </source>
</reference>
<sequence length="323" mass="35610">MLGGQSERVSPPPGHVSVSKILIHPIKSCRGISVHRAKYTPEGLENDRLWCIIDAVKLTVITARELPKMVLITPSIGSDGSLQVKFPDESGCEEFSVPLKPTEDILKTWSILPKITLWPTHDPLDGYICESIDGIKDKPSSGLSDFLGKPVHLLYKGPQPRTIDSTASFPTLNATAKYQDMYPLLVLSEESTVAVENELRNYVGTQGIDERWKTDNVPIERFRPNIIVKGGGPFAEDDWEEITIGAEDASLITLVSKCTRCLLPNVNPETGERDNAVPYKVLMKFRTGLDPTHKMKPCVGCNAVPSGDGTVKVGDWVYVKKMI</sequence>
<accession>A0A067TTC8</accession>
<dbReference type="STRING" id="685588.A0A067TTC8"/>
<evidence type="ECO:0000313" key="3">
    <source>
        <dbReference type="Proteomes" id="UP000027222"/>
    </source>
</evidence>
<dbReference type="PANTHER" id="PTHR14237:SF19">
    <property type="entry name" value="MITOCHONDRIAL AMIDOXIME REDUCING COMPONENT 1"/>
    <property type="match status" value="1"/>
</dbReference>
<dbReference type="InterPro" id="IPR005302">
    <property type="entry name" value="MoCF_Sase_C"/>
</dbReference>
<dbReference type="Pfam" id="PF03473">
    <property type="entry name" value="MOSC"/>
    <property type="match status" value="1"/>
</dbReference>
<dbReference type="Pfam" id="PF03476">
    <property type="entry name" value="MOSC_N"/>
    <property type="match status" value="1"/>
</dbReference>
<dbReference type="SUPFAM" id="SSF141673">
    <property type="entry name" value="MOSC N-terminal domain-like"/>
    <property type="match status" value="1"/>
</dbReference>